<evidence type="ECO:0000313" key="2">
    <source>
        <dbReference type="EMBL" id="QKN88974.1"/>
    </source>
</evidence>
<evidence type="ECO:0000313" key="1">
    <source>
        <dbReference type="EMBL" id="QJI53547.1"/>
    </source>
</evidence>
<proteinExistence type="predicted"/>
<dbReference type="EMBL" id="MN918676">
    <property type="protein sequence ID" value="QJI53547.1"/>
    <property type="molecule type" value="Genomic_RNA"/>
</dbReference>
<sequence>MSHSEHHNFGDMATSGCCEPSLPAALTCLKQLEHIPRRLQQQTLFLISETLSGTLRRETLMRVVSNLVEHCKLTNKSSSSTQAMQCLEACFVASILCCTQDIKTSLTTSRPPTKRLARQVLGFDPQNHVFTLLEILRVVYQICKTAVTHPDEVDHPWSPPIVVQITPANVAHPTPLHDPIHQQIHILVPMVRHTLPFTPALSSQPHTVSVAETERVSQDAPSQLSYHSLHHDAAQALLDLKTGPSKMQETSITQLTMVAKRGSWNDEYRPYT</sequence>
<dbReference type="EMBL" id="MT138383">
    <property type="protein sequence ID" value="QKN88974.1"/>
    <property type="molecule type" value="Genomic_RNA"/>
</dbReference>
<protein>
    <submittedName>
        <fullName evidence="1">Uncharacterized protein</fullName>
    </submittedName>
</protein>
<name>A0A6M3YNW9_9VIRU</name>
<organism evidence="1">
    <name type="scientific">Picornavirales sp</name>
    <dbReference type="NCBI Taxonomy" id="1955153"/>
    <lineage>
        <taxon>Viruses</taxon>
        <taxon>Riboviria</taxon>
        <taxon>Orthornavirae</taxon>
        <taxon>Pisuviricota</taxon>
        <taxon>Pisoniviricetes</taxon>
        <taxon>Picornavirales</taxon>
    </lineage>
</organism>
<reference evidence="1" key="2">
    <citation type="submission" date="2020-01" db="EMBL/GenBank/DDBJ databases">
        <title>Viral genomes from wild and zoo birds in China.</title>
        <authorList>
            <person name="Zhao M."/>
            <person name="Shan L.T."/>
            <person name="Yang X.S."/>
            <person name="Zhang W."/>
        </authorList>
    </citation>
    <scope>NUCLEOTIDE SEQUENCE</scope>
    <source>
        <strain evidence="1">Rfb094shi2</strain>
    </source>
</reference>
<accession>A0A6M3YNW9</accession>
<reference evidence="2" key="1">
    <citation type="submission" date="2020-01" db="EMBL/GenBank/DDBJ databases">
        <title>Viral genomes from wild and zoo birds in China.</title>
        <authorList>
            <person name="He M.Y."/>
            <person name="Shan L.T."/>
            <person name="Zhang W."/>
            <person name="Yang X.S."/>
        </authorList>
    </citation>
    <scope>NUCLEOTIDE SEQUENCE</scope>
    <source>
        <strain evidence="2">Rob114shi2</strain>
    </source>
</reference>